<organism evidence="4 5">
    <name type="scientific">Candidatus Avoscillospira stercorigallinarum</name>
    <dbReference type="NCBI Taxonomy" id="2840708"/>
    <lineage>
        <taxon>Bacteria</taxon>
        <taxon>Bacillati</taxon>
        <taxon>Bacillota</taxon>
        <taxon>Clostridia</taxon>
        <taxon>Eubacteriales</taxon>
        <taxon>Oscillospiraceae</taxon>
        <taxon>Oscillospiraceae incertae sedis</taxon>
        <taxon>Candidatus Avoscillospira</taxon>
    </lineage>
</organism>
<dbReference type="InterPro" id="IPR008964">
    <property type="entry name" value="Invasin/intimin_cell_adhesion"/>
</dbReference>
<dbReference type="PROSITE" id="PS51272">
    <property type="entry name" value="SLH"/>
    <property type="match status" value="3"/>
</dbReference>
<proteinExistence type="predicted"/>
<dbReference type="Pfam" id="PF00395">
    <property type="entry name" value="SLH"/>
    <property type="match status" value="3"/>
</dbReference>
<dbReference type="AlphaFoldDB" id="A0A9D1CNF7"/>
<evidence type="ECO:0000313" key="4">
    <source>
        <dbReference type="EMBL" id="HIQ69048.1"/>
    </source>
</evidence>
<dbReference type="Gene3D" id="2.60.40.1080">
    <property type="match status" value="1"/>
</dbReference>
<dbReference type="InterPro" id="IPR001119">
    <property type="entry name" value="SLH_dom"/>
</dbReference>
<protein>
    <submittedName>
        <fullName evidence="4">S-layer homology domain-containing protein</fullName>
    </submittedName>
</protein>
<feature type="signal peptide" evidence="2">
    <location>
        <begin position="1"/>
        <end position="27"/>
    </location>
</feature>
<accession>A0A9D1CNF7</accession>
<keyword evidence="1" id="KW-0677">Repeat</keyword>
<name>A0A9D1CNF7_9FIRM</name>
<dbReference type="InterPro" id="IPR051465">
    <property type="entry name" value="Cell_Envelope_Struct_Comp"/>
</dbReference>
<evidence type="ECO:0000256" key="2">
    <source>
        <dbReference type="SAM" id="SignalP"/>
    </source>
</evidence>
<feature type="domain" description="SLH" evidence="3">
    <location>
        <begin position="830"/>
        <end position="884"/>
    </location>
</feature>
<dbReference type="PANTHER" id="PTHR43308">
    <property type="entry name" value="OUTER MEMBRANE PROTEIN ALPHA-RELATED"/>
    <property type="match status" value="1"/>
</dbReference>
<evidence type="ECO:0000313" key="5">
    <source>
        <dbReference type="Proteomes" id="UP000886874"/>
    </source>
</evidence>
<dbReference type="EMBL" id="DVFN01000023">
    <property type="protein sequence ID" value="HIQ69048.1"/>
    <property type="molecule type" value="Genomic_DNA"/>
</dbReference>
<feature type="chain" id="PRO_5039367847" evidence="2">
    <location>
        <begin position="28"/>
        <end position="884"/>
    </location>
</feature>
<comment type="caution">
    <text evidence="4">The sequence shown here is derived from an EMBL/GenBank/DDBJ whole genome shotgun (WGS) entry which is preliminary data.</text>
</comment>
<dbReference type="SUPFAM" id="SSF49373">
    <property type="entry name" value="Invasin/intimin cell-adhesion fragments"/>
    <property type="match status" value="1"/>
</dbReference>
<feature type="domain" description="SLH" evidence="3">
    <location>
        <begin position="695"/>
        <end position="757"/>
    </location>
</feature>
<reference evidence="4" key="2">
    <citation type="journal article" date="2021" name="PeerJ">
        <title>Extensive microbial diversity within the chicken gut microbiome revealed by metagenomics and culture.</title>
        <authorList>
            <person name="Gilroy R."/>
            <person name="Ravi A."/>
            <person name="Getino M."/>
            <person name="Pursley I."/>
            <person name="Horton D.L."/>
            <person name="Alikhan N.F."/>
            <person name="Baker D."/>
            <person name="Gharbi K."/>
            <person name="Hall N."/>
            <person name="Watson M."/>
            <person name="Adriaenssens E.M."/>
            <person name="Foster-Nyarko E."/>
            <person name="Jarju S."/>
            <person name="Secka A."/>
            <person name="Antonio M."/>
            <person name="Oren A."/>
            <person name="Chaudhuri R.R."/>
            <person name="La Ragione R."/>
            <person name="Hildebrand F."/>
            <person name="Pallen M.J."/>
        </authorList>
    </citation>
    <scope>NUCLEOTIDE SEQUENCE</scope>
    <source>
        <strain evidence="4">ChiSjej2B20-13462</strain>
    </source>
</reference>
<evidence type="ECO:0000256" key="1">
    <source>
        <dbReference type="ARBA" id="ARBA00022737"/>
    </source>
</evidence>
<sequence length="884" mass="97183">MKHKFIRASAVLLALVLLLGAMPTALATGNDWFDPSHWGDDWWGYPGYSDTITVQADSDQLVLDRGSAVTTVRVQPPYGYSLSDLDITMEVTDGGRYASIDNNGAFRATRAGDYTVKVTAVFTDHYTDAFVTRTERCTIHVYDADYRVSIDPTELVLPVGDTRELQVTVLDPTGNPMPSSAYEITWSNGGSYADVYASGTYCRVTGYQAGTVDITAEVAVGGKTYRVSCEVKVTSGELTCSVDRNSAPLDRVITLHPSMTSGTYFRDVTYKYQVIAGSAKIEDNAGSWFNPNTADVSATKPGVVKIRITAYSGNTELASTDVTVSFYDTVTLDATLKNDAKTVSFSSKDVFTRVKYNGETITSRFDSLANYMTTISRLQDCYIDFSVASSSKGTLTGPTKNLRNISLSRLGEMKFTPAGGVFQADYTVYDADTELPVSQGTLTLRSTLLAGDIIYSTDYETAITLEEEKFEEFWAEATGKSKSSLSYVTFSPSSSDWGTLYTKLNGDKVTERMMFEPNYRVSSRNYDLDAVTYVPYKNKLTSYSDTVDFTAYGLDGTTVEGQVVIYLNSNAGTSITSRGVVFGKANLTKVLQETFLQNRDADLAYVTFYLPEAEEGTLYYNFTSALDKNLVRSDRQYYVDPDKNDKSQYSLDLVAFVPAAGTYGKITLYYKGFDKTGDISYSGALTLTVNQKDASAAFSDITAKSYSWAADSVDFLYYEDIAKGSGGKYNPGSSITRGDFMLMLYRAFLQSDYEDYKVTSNFSDVTKGSTSYSKETYQAVGVAKYLGIAKGSGGKFNPNSPITREEAMTLIYRTMDEIDWTLSYESYARASSFSDYGSVSSYAKDAITELVSHGVILGNNGKITPKSNITRAEMACILHRVLTY</sequence>
<gene>
    <name evidence="4" type="ORF">IAA67_01785</name>
</gene>
<feature type="domain" description="SLH" evidence="3">
    <location>
        <begin position="758"/>
        <end position="825"/>
    </location>
</feature>
<evidence type="ECO:0000259" key="3">
    <source>
        <dbReference type="PROSITE" id="PS51272"/>
    </source>
</evidence>
<reference evidence="4" key="1">
    <citation type="submission" date="2020-10" db="EMBL/GenBank/DDBJ databases">
        <authorList>
            <person name="Gilroy R."/>
        </authorList>
    </citation>
    <scope>NUCLEOTIDE SEQUENCE</scope>
    <source>
        <strain evidence="4">ChiSjej2B20-13462</strain>
    </source>
</reference>
<dbReference type="Proteomes" id="UP000886874">
    <property type="component" value="Unassembled WGS sequence"/>
</dbReference>
<keyword evidence="2" id="KW-0732">Signal</keyword>